<comment type="caution">
    <text evidence="2">The sequence shown here is derived from an EMBL/GenBank/DDBJ whole genome shotgun (WGS) entry which is preliminary data.</text>
</comment>
<dbReference type="OrthoDB" id="2288399at2759"/>
<evidence type="ECO:0000313" key="3">
    <source>
        <dbReference type="Proteomes" id="UP000193560"/>
    </source>
</evidence>
<dbReference type="Proteomes" id="UP000193560">
    <property type="component" value="Unassembled WGS sequence"/>
</dbReference>
<evidence type="ECO:0000256" key="1">
    <source>
        <dbReference type="SAM" id="MobiDB-lite"/>
    </source>
</evidence>
<keyword evidence="3" id="KW-1185">Reference proteome</keyword>
<evidence type="ECO:0000313" key="2">
    <source>
        <dbReference type="EMBL" id="ORZ16373.1"/>
    </source>
</evidence>
<name>A0A1X2IH65_9FUNG</name>
<organism evidence="2 3">
    <name type="scientific">Absidia repens</name>
    <dbReference type="NCBI Taxonomy" id="90262"/>
    <lineage>
        <taxon>Eukaryota</taxon>
        <taxon>Fungi</taxon>
        <taxon>Fungi incertae sedis</taxon>
        <taxon>Mucoromycota</taxon>
        <taxon>Mucoromycotina</taxon>
        <taxon>Mucoromycetes</taxon>
        <taxon>Mucorales</taxon>
        <taxon>Cunninghamellaceae</taxon>
        <taxon>Absidia</taxon>
    </lineage>
</organism>
<dbReference type="AlphaFoldDB" id="A0A1X2IH65"/>
<gene>
    <name evidence="2" type="ORF">BCR42DRAFT_392333</name>
</gene>
<sequence length="251" mass="27904">MAVKTEHNSYKKSSSWISRLSICARGILTGTEQKHDQISILPTPEMPFSPESSDITSIGSNYCGSNVTFITPSPSSSSSSLATHLSTEKDNQSPQKQQEHQHQSNVQHEYWQPPLNCSNYITTRLLPTQRRSPGRKRHPSIDDRKSSKGNSCDEDICTMALNSLVEDTLTYFVDTTASSTESHGNGPHLETQLVEKLKSRLVSPTPVHPSLLKLANDLLEFMNEAPPLTVELRQLKPKLEVCLLIHSKAVD</sequence>
<reference evidence="2 3" key="1">
    <citation type="submission" date="2016-07" db="EMBL/GenBank/DDBJ databases">
        <title>Pervasive Adenine N6-methylation of Active Genes in Fungi.</title>
        <authorList>
            <consortium name="DOE Joint Genome Institute"/>
            <person name="Mondo S.J."/>
            <person name="Dannebaum R.O."/>
            <person name="Kuo R.C."/>
            <person name="Labutti K."/>
            <person name="Haridas S."/>
            <person name="Kuo A."/>
            <person name="Salamov A."/>
            <person name="Ahrendt S.R."/>
            <person name="Lipzen A."/>
            <person name="Sullivan W."/>
            <person name="Andreopoulos W.B."/>
            <person name="Clum A."/>
            <person name="Lindquist E."/>
            <person name="Daum C."/>
            <person name="Ramamoorthy G.K."/>
            <person name="Gryganskyi A."/>
            <person name="Culley D."/>
            <person name="Magnuson J.K."/>
            <person name="James T.Y."/>
            <person name="O'Malley M.A."/>
            <person name="Stajich J.E."/>
            <person name="Spatafora J.W."/>
            <person name="Visel A."/>
            <person name="Grigoriev I.V."/>
        </authorList>
    </citation>
    <scope>NUCLEOTIDE SEQUENCE [LARGE SCALE GENOMIC DNA]</scope>
    <source>
        <strain evidence="2 3">NRRL 1336</strain>
    </source>
</reference>
<protein>
    <submittedName>
        <fullName evidence="2">Uncharacterized protein</fullName>
    </submittedName>
</protein>
<feature type="region of interest" description="Disordered" evidence="1">
    <location>
        <begin position="73"/>
        <end position="106"/>
    </location>
</feature>
<accession>A0A1X2IH65</accession>
<feature type="region of interest" description="Disordered" evidence="1">
    <location>
        <begin position="125"/>
        <end position="152"/>
    </location>
</feature>
<dbReference type="EMBL" id="MCGE01000011">
    <property type="protein sequence ID" value="ORZ16373.1"/>
    <property type="molecule type" value="Genomic_DNA"/>
</dbReference>
<feature type="compositionally biased region" description="Basic and acidic residues" evidence="1">
    <location>
        <begin position="86"/>
        <end position="102"/>
    </location>
</feature>
<proteinExistence type="predicted"/>